<dbReference type="AlphaFoldDB" id="A9V2G4"/>
<dbReference type="Proteomes" id="UP000001357">
    <property type="component" value="Unassembled WGS sequence"/>
</dbReference>
<evidence type="ECO:0000256" key="1">
    <source>
        <dbReference type="SAM" id="MobiDB-lite"/>
    </source>
</evidence>
<accession>A9V2G4</accession>
<evidence type="ECO:0000313" key="4">
    <source>
        <dbReference type="Proteomes" id="UP000001357"/>
    </source>
</evidence>
<keyword evidence="2" id="KW-1133">Transmembrane helix</keyword>
<dbReference type="RefSeq" id="XP_001746964.1">
    <property type="nucleotide sequence ID" value="XM_001746912.1"/>
</dbReference>
<dbReference type="EMBL" id="CH991555">
    <property type="protein sequence ID" value="EDQ88371.1"/>
    <property type="molecule type" value="Genomic_DNA"/>
</dbReference>
<keyword evidence="4" id="KW-1185">Reference proteome</keyword>
<sequence length="136" mass="14708">THTLSLSVSLCVFGARRWISSVAASSSSVSLSLLVCPPALLLVLFWIWTLIRGGQTPSTTIALHRPLRFEHLSSWQAWQNCSGSRPPRASQQRKPSWARASLGPTLGSACNAPTGPSLKSAFKPAPFLQSPKTRKT</sequence>
<feature type="non-terminal residue" evidence="3">
    <location>
        <position position="1"/>
    </location>
</feature>
<organism evidence="3 4">
    <name type="scientific">Monosiga brevicollis</name>
    <name type="common">Choanoflagellate</name>
    <dbReference type="NCBI Taxonomy" id="81824"/>
    <lineage>
        <taxon>Eukaryota</taxon>
        <taxon>Choanoflagellata</taxon>
        <taxon>Craspedida</taxon>
        <taxon>Salpingoecidae</taxon>
        <taxon>Monosiga</taxon>
    </lineage>
</organism>
<keyword evidence="2" id="KW-0812">Transmembrane</keyword>
<reference evidence="3 4" key="1">
    <citation type="journal article" date="2008" name="Nature">
        <title>The genome of the choanoflagellate Monosiga brevicollis and the origin of metazoans.</title>
        <authorList>
            <consortium name="JGI Sequencing"/>
            <person name="King N."/>
            <person name="Westbrook M.J."/>
            <person name="Young S.L."/>
            <person name="Kuo A."/>
            <person name="Abedin M."/>
            <person name="Chapman J."/>
            <person name="Fairclough S."/>
            <person name="Hellsten U."/>
            <person name="Isogai Y."/>
            <person name="Letunic I."/>
            <person name="Marr M."/>
            <person name="Pincus D."/>
            <person name="Putnam N."/>
            <person name="Rokas A."/>
            <person name="Wright K.J."/>
            <person name="Zuzow R."/>
            <person name="Dirks W."/>
            <person name="Good M."/>
            <person name="Goodstein D."/>
            <person name="Lemons D."/>
            <person name="Li W."/>
            <person name="Lyons J.B."/>
            <person name="Morris A."/>
            <person name="Nichols S."/>
            <person name="Richter D.J."/>
            <person name="Salamov A."/>
            <person name="Bork P."/>
            <person name="Lim W.A."/>
            <person name="Manning G."/>
            <person name="Miller W.T."/>
            <person name="McGinnis W."/>
            <person name="Shapiro H."/>
            <person name="Tjian R."/>
            <person name="Grigoriev I.V."/>
            <person name="Rokhsar D."/>
        </authorList>
    </citation>
    <scope>NUCLEOTIDE SEQUENCE [LARGE SCALE GENOMIC DNA]</scope>
    <source>
        <strain evidence="4">MX1 / ATCC 50154</strain>
    </source>
</reference>
<feature type="transmembrane region" description="Helical" evidence="2">
    <location>
        <begin position="27"/>
        <end position="48"/>
    </location>
</feature>
<feature type="compositionally biased region" description="Polar residues" evidence="1">
    <location>
        <begin position="82"/>
        <end position="94"/>
    </location>
</feature>
<gene>
    <name evidence="3" type="ORF">MONBRDRAFT_37550</name>
</gene>
<evidence type="ECO:0000256" key="2">
    <source>
        <dbReference type="SAM" id="Phobius"/>
    </source>
</evidence>
<name>A9V2G4_MONBE</name>
<proteinExistence type="predicted"/>
<dbReference type="KEGG" id="mbr:MONBRDRAFT_37550"/>
<dbReference type="GeneID" id="5892045"/>
<keyword evidence="2" id="KW-0472">Membrane</keyword>
<dbReference type="InParanoid" id="A9V2G4"/>
<evidence type="ECO:0000313" key="3">
    <source>
        <dbReference type="EMBL" id="EDQ88371.1"/>
    </source>
</evidence>
<feature type="region of interest" description="Disordered" evidence="1">
    <location>
        <begin position="82"/>
        <end position="136"/>
    </location>
</feature>
<protein>
    <submittedName>
        <fullName evidence="3">Uncharacterized protein</fullName>
    </submittedName>
</protein>